<dbReference type="CDD" id="cd04088">
    <property type="entry name" value="EFG_mtEFG_II"/>
    <property type="match status" value="1"/>
</dbReference>
<dbReference type="FunFam" id="3.40.50.300:FF:000029">
    <property type="entry name" value="Elongation factor G"/>
    <property type="match status" value="1"/>
</dbReference>
<organism evidence="11 12">
    <name type="scientific">Brevinema andersonii</name>
    <dbReference type="NCBI Taxonomy" id="34097"/>
    <lineage>
        <taxon>Bacteria</taxon>
        <taxon>Pseudomonadati</taxon>
        <taxon>Spirochaetota</taxon>
        <taxon>Spirochaetia</taxon>
        <taxon>Brevinematales</taxon>
        <taxon>Brevinemataceae</taxon>
        <taxon>Brevinema</taxon>
    </lineage>
</organism>
<dbReference type="SUPFAM" id="SSF52540">
    <property type="entry name" value="P-loop containing nucleoside triphosphate hydrolases"/>
    <property type="match status" value="1"/>
</dbReference>
<dbReference type="NCBIfam" id="TIGR00484">
    <property type="entry name" value="EF-G"/>
    <property type="match status" value="1"/>
</dbReference>
<keyword evidence="4 9" id="KW-0547">Nucleotide-binding</keyword>
<keyword evidence="5 9" id="KW-0251">Elongation factor</keyword>
<dbReference type="GO" id="GO:0003746">
    <property type="term" value="F:translation elongation factor activity"/>
    <property type="evidence" value="ECO:0007669"/>
    <property type="project" value="UniProtKB-UniRule"/>
</dbReference>
<feature type="binding site" evidence="9">
    <location>
        <begin position="18"/>
        <end position="25"/>
    </location>
    <ligand>
        <name>GTP</name>
        <dbReference type="ChEBI" id="CHEBI:37565"/>
    </ligand>
</feature>
<dbReference type="NCBIfam" id="NF009381">
    <property type="entry name" value="PRK12740.1-5"/>
    <property type="match status" value="1"/>
</dbReference>
<feature type="binding site" evidence="9">
    <location>
        <begin position="136"/>
        <end position="139"/>
    </location>
    <ligand>
        <name>GTP</name>
        <dbReference type="ChEBI" id="CHEBI:37565"/>
    </ligand>
</feature>
<evidence type="ECO:0000256" key="9">
    <source>
        <dbReference type="HAMAP-Rule" id="MF_00054"/>
    </source>
</evidence>
<dbReference type="InterPro" id="IPR000795">
    <property type="entry name" value="T_Tr_GTP-bd_dom"/>
</dbReference>
<dbReference type="FunFam" id="3.30.70.870:FF:000001">
    <property type="entry name" value="Elongation factor G"/>
    <property type="match status" value="1"/>
</dbReference>
<dbReference type="InterPro" id="IPR005517">
    <property type="entry name" value="Transl_elong_EFG/EF2_IV"/>
</dbReference>
<dbReference type="Pfam" id="PF03764">
    <property type="entry name" value="EFG_IV"/>
    <property type="match status" value="1"/>
</dbReference>
<dbReference type="InterPro" id="IPR004161">
    <property type="entry name" value="EFTu-like_2"/>
</dbReference>
<sequence length="689" mass="76461">MAEKKYAKNKLRNIGIAAHIDAGKTTITERILFFTGKTHKIGETHEGASEMDWMEQEKERGITITSAATTCYWDDIKINIIDTPGHVDFTAEVERSLRVLDGAVAVFDVAAGVEPQSETVWRQANKYNVPRLAFMNKMDKMGADFMMSVDSMHQKLGVKGTPVQLPIGSENNFKGVVDLVEMRALLWDDKDDNLQYTVAEIPPGMKDDTEFWRHNLIETVAEANDELMNKYLETDSLSVEEIKKAIRIMTIDGRMYPVFCGAALKNKGIQPLLDGVRDYLPSPVDVPPVTGITPDGQEVVRHADDKEPLAMLAFKVMVDPYIGKLVFARVYSGTLEKGSYVLNVNKGNKERISRLMRMHANKREEVDLVTAGDIIGIVGMKDTITGDSLTAENAPIFLEAIDFPEPVISVAIEPRTKEDVDKLGESLRKLQDEDPTFRVSSNEETGQTIISGMGELHLEILCDRLKREHKVEVNIGKPQVAYRETIRSKAQQETKYAKQSGGKGQYGHVLIEIEPSEVGEGFVFIDDIKGGKIPKEYIPAVQKGCEEALASGVLAGYPVVDVKVRLYEGSYHDVDSSELAFKLAGSMAMKAAMQKADPIILEPIMKVVAIAPDGYEGSVLGDLSGRRAKITGTETKHGAKEIDSFVPLGEMFGYATDLRSMTQGRGTYSMEFSHYEPLPKNLWEKLKEN</sequence>
<dbReference type="PRINTS" id="PR00315">
    <property type="entry name" value="ELONGATNFCT"/>
</dbReference>
<dbReference type="InterPro" id="IPR035647">
    <property type="entry name" value="EFG_III/V"/>
</dbReference>
<evidence type="ECO:0000256" key="4">
    <source>
        <dbReference type="ARBA" id="ARBA00022741"/>
    </source>
</evidence>
<dbReference type="Pfam" id="PF14492">
    <property type="entry name" value="EFG_III"/>
    <property type="match status" value="1"/>
</dbReference>
<keyword evidence="12" id="KW-1185">Reference proteome</keyword>
<dbReference type="InterPro" id="IPR041095">
    <property type="entry name" value="EFG_II"/>
</dbReference>
<evidence type="ECO:0000259" key="10">
    <source>
        <dbReference type="PROSITE" id="PS51722"/>
    </source>
</evidence>
<name>A0A1I1D0E1_BREAD</name>
<gene>
    <name evidence="9" type="primary">fusA</name>
    <name evidence="11" type="ORF">SAMN02745150_00172</name>
</gene>
<dbReference type="SMART" id="SM00889">
    <property type="entry name" value="EFG_IV"/>
    <property type="match status" value="1"/>
</dbReference>
<dbReference type="InterPro" id="IPR031157">
    <property type="entry name" value="G_TR_CS"/>
</dbReference>
<dbReference type="SUPFAM" id="SSF50447">
    <property type="entry name" value="Translation proteins"/>
    <property type="match status" value="1"/>
</dbReference>
<dbReference type="InterPro" id="IPR009000">
    <property type="entry name" value="Transl_B-barrel_sf"/>
</dbReference>
<dbReference type="InterPro" id="IPR047872">
    <property type="entry name" value="EFG_IV"/>
</dbReference>
<dbReference type="Pfam" id="PF03144">
    <property type="entry name" value="GTP_EFTU_D2"/>
    <property type="match status" value="1"/>
</dbReference>
<keyword evidence="9" id="KW-0963">Cytoplasm</keyword>
<dbReference type="InterPro" id="IPR005225">
    <property type="entry name" value="Small_GTP-bd"/>
</dbReference>
<dbReference type="Gene3D" id="3.40.50.300">
    <property type="entry name" value="P-loop containing nucleotide triphosphate hydrolases"/>
    <property type="match status" value="1"/>
</dbReference>
<dbReference type="SMART" id="SM00838">
    <property type="entry name" value="EFG_C"/>
    <property type="match status" value="1"/>
</dbReference>
<dbReference type="FunFam" id="3.30.230.10:FF:000003">
    <property type="entry name" value="Elongation factor G"/>
    <property type="match status" value="1"/>
</dbReference>
<dbReference type="Proteomes" id="UP000240042">
    <property type="component" value="Unassembled WGS sequence"/>
</dbReference>
<dbReference type="HAMAP" id="MF_00054_B">
    <property type="entry name" value="EF_G_EF_2_B"/>
    <property type="match status" value="1"/>
</dbReference>
<dbReference type="FunFam" id="2.40.30.10:FF:000006">
    <property type="entry name" value="Elongation factor G"/>
    <property type="match status" value="1"/>
</dbReference>
<dbReference type="InterPro" id="IPR009022">
    <property type="entry name" value="EFG_III"/>
</dbReference>
<evidence type="ECO:0000313" key="11">
    <source>
        <dbReference type="EMBL" id="SFB68381.1"/>
    </source>
</evidence>
<dbReference type="RefSeq" id="WP_092317288.1">
    <property type="nucleotide sequence ID" value="NZ_FOKY01000001.1"/>
</dbReference>
<dbReference type="GO" id="GO:0032790">
    <property type="term" value="P:ribosome disassembly"/>
    <property type="evidence" value="ECO:0007669"/>
    <property type="project" value="TreeGrafter"/>
</dbReference>
<dbReference type="InterPro" id="IPR014721">
    <property type="entry name" value="Ribsml_uS5_D2-typ_fold_subgr"/>
</dbReference>
<accession>A0A1I1D0E1</accession>
<proteinExistence type="inferred from homology"/>
<comment type="subcellular location">
    <subcellularLocation>
        <location evidence="1 9">Cytoplasm</location>
    </subcellularLocation>
</comment>
<dbReference type="InterPro" id="IPR035649">
    <property type="entry name" value="EFG_V"/>
</dbReference>
<dbReference type="PROSITE" id="PS00301">
    <property type="entry name" value="G_TR_1"/>
    <property type="match status" value="1"/>
</dbReference>
<dbReference type="CDD" id="cd01886">
    <property type="entry name" value="EF-G"/>
    <property type="match status" value="1"/>
</dbReference>
<dbReference type="Gene3D" id="3.30.70.240">
    <property type="match status" value="1"/>
</dbReference>
<comment type="function">
    <text evidence="8 9">Catalyzes the GTP-dependent ribosomal translocation step during translation elongation. During this step, the ribosome changes from the pre-translocational (PRE) to the post-translocational (POST) state as the newly formed A-site-bound peptidyl-tRNA and P-site-bound deacylated tRNA move to the P and E sites, respectively. Catalyzes the coordinated movement of the two tRNA molecules, the mRNA and conformational changes in the ribosome.</text>
</comment>
<dbReference type="PANTHER" id="PTHR43261">
    <property type="entry name" value="TRANSLATION ELONGATION FACTOR G-RELATED"/>
    <property type="match status" value="1"/>
</dbReference>
<evidence type="ECO:0000256" key="7">
    <source>
        <dbReference type="ARBA" id="ARBA00023134"/>
    </source>
</evidence>
<dbReference type="Gene3D" id="3.30.230.10">
    <property type="match status" value="1"/>
</dbReference>
<dbReference type="PROSITE" id="PS51722">
    <property type="entry name" value="G_TR_2"/>
    <property type="match status" value="1"/>
</dbReference>
<dbReference type="Pfam" id="PF00679">
    <property type="entry name" value="EFG_C"/>
    <property type="match status" value="1"/>
</dbReference>
<dbReference type="AlphaFoldDB" id="A0A1I1D0E1"/>
<dbReference type="GO" id="GO:0003924">
    <property type="term" value="F:GTPase activity"/>
    <property type="evidence" value="ECO:0007669"/>
    <property type="project" value="InterPro"/>
</dbReference>
<evidence type="ECO:0000256" key="8">
    <source>
        <dbReference type="ARBA" id="ARBA00024731"/>
    </source>
</evidence>
<dbReference type="EMBL" id="FOKY01000001">
    <property type="protein sequence ID" value="SFB68381.1"/>
    <property type="molecule type" value="Genomic_DNA"/>
</dbReference>
<keyword evidence="7 9" id="KW-0342">GTP-binding</keyword>
<dbReference type="InterPro" id="IPR027417">
    <property type="entry name" value="P-loop_NTPase"/>
</dbReference>
<evidence type="ECO:0000256" key="2">
    <source>
        <dbReference type="ARBA" id="ARBA00005870"/>
    </source>
</evidence>
<dbReference type="InterPro" id="IPR000640">
    <property type="entry name" value="EFG_V-like"/>
</dbReference>
<keyword evidence="6 9" id="KW-0648">Protein biosynthesis</keyword>
<dbReference type="CDD" id="cd03713">
    <property type="entry name" value="EFG_mtEFG_C"/>
    <property type="match status" value="1"/>
</dbReference>
<dbReference type="GO" id="GO:0005525">
    <property type="term" value="F:GTP binding"/>
    <property type="evidence" value="ECO:0007669"/>
    <property type="project" value="UniProtKB-UniRule"/>
</dbReference>
<comment type="similarity">
    <text evidence="2 9">Belongs to the TRAFAC class translation factor GTPase superfamily. Classic translation factor GTPase family. EF-G/EF-2 subfamily.</text>
</comment>
<dbReference type="InterPro" id="IPR020568">
    <property type="entry name" value="Ribosomal_Su5_D2-typ_SF"/>
</dbReference>
<dbReference type="CDD" id="cd16262">
    <property type="entry name" value="EFG_III"/>
    <property type="match status" value="1"/>
</dbReference>
<evidence type="ECO:0000313" key="12">
    <source>
        <dbReference type="Proteomes" id="UP000240042"/>
    </source>
</evidence>
<evidence type="ECO:0000256" key="1">
    <source>
        <dbReference type="ARBA" id="ARBA00004496"/>
    </source>
</evidence>
<feature type="binding site" evidence="9">
    <location>
        <begin position="82"/>
        <end position="86"/>
    </location>
    <ligand>
        <name>GTP</name>
        <dbReference type="ChEBI" id="CHEBI:37565"/>
    </ligand>
</feature>
<dbReference type="SUPFAM" id="SSF54980">
    <property type="entry name" value="EF-G C-terminal domain-like"/>
    <property type="match status" value="2"/>
</dbReference>
<reference evidence="12" key="1">
    <citation type="submission" date="2016-10" db="EMBL/GenBank/DDBJ databases">
        <authorList>
            <person name="Varghese N."/>
            <person name="Submissions S."/>
        </authorList>
    </citation>
    <scope>NUCLEOTIDE SEQUENCE [LARGE SCALE GENOMIC DNA]</scope>
    <source>
        <strain evidence="12">ATCC 43811</strain>
    </source>
</reference>
<dbReference type="NCBIfam" id="NF009379">
    <property type="entry name" value="PRK12740.1-3"/>
    <property type="match status" value="1"/>
</dbReference>
<dbReference type="NCBIfam" id="TIGR00231">
    <property type="entry name" value="small_GTP"/>
    <property type="match status" value="1"/>
</dbReference>
<evidence type="ECO:0000256" key="5">
    <source>
        <dbReference type="ARBA" id="ARBA00022768"/>
    </source>
</evidence>
<dbReference type="SUPFAM" id="SSF54211">
    <property type="entry name" value="Ribosomal protein S5 domain 2-like"/>
    <property type="match status" value="1"/>
</dbReference>
<dbReference type="PANTHER" id="PTHR43261:SF1">
    <property type="entry name" value="RIBOSOME-RELEASING FACTOR 2, MITOCHONDRIAL"/>
    <property type="match status" value="1"/>
</dbReference>
<feature type="domain" description="Tr-type G" evidence="10">
    <location>
        <begin position="9"/>
        <end position="284"/>
    </location>
</feature>
<evidence type="ECO:0000256" key="6">
    <source>
        <dbReference type="ARBA" id="ARBA00022917"/>
    </source>
</evidence>
<evidence type="ECO:0000256" key="3">
    <source>
        <dbReference type="ARBA" id="ARBA00017872"/>
    </source>
</evidence>
<dbReference type="GO" id="GO:0005737">
    <property type="term" value="C:cytoplasm"/>
    <property type="evidence" value="ECO:0007669"/>
    <property type="project" value="UniProtKB-SubCell"/>
</dbReference>
<dbReference type="Gene3D" id="3.30.70.870">
    <property type="entry name" value="Elongation Factor G (Translational Gtpase), domain 3"/>
    <property type="match status" value="1"/>
</dbReference>
<protein>
    <recommendedName>
        <fullName evidence="3 9">Elongation factor G</fullName>
        <shortName evidence="9">EF-G</shortName>
    </recommendedName>
</protein>
<dbReference type="OrthoDB" id="9804431at2"/>
<dbReference type="Pfam" id="PF00009">
    <property type="entry name" value="GTP_EFTU"/>
    <property type="match status" value="1"/>
</dbReference>
<dbReference type="CDD" id="cd01434">
    <property type="entry name" value="EFG_mtEFG1_IV"/>
    <property type="match status" value="1"/>
</dbReference>
<dbReference type="Gene3D" id="2.40.30.10">
    <property type="entry name" value="Translation factors"/>
    <property type="match status" value="1"/>
</dbReference>
<dbReference type="InterPro" id="IPR004540">
    <property type="entry name" value="Transl_elong_EFG/EF2"/>
</dbReference>
<dbReference type="FunFam" id="3.30.70.240:FF:000001">
    <property type="entry name" value="Elongation factor G"/>
    <property type="match status" value="1"/>
</dbReference>
<dbReference type="STRING" id="34097.SAMN02745150_00172"/>